<dbReference type="GO" id="GO:0006384">
    <property type="term" value="P:transcription initiation at RNA polymerase III promoter"/>
    <property type="evidence" value="ECO:0007669"/>
    <property type="project" value="InterPro"/>
</dbReference>
<dbReference type="GeneID" id="19399133"/>
<feature type="region of interest" description="Disordered" evidence="5">
    <location>
        <begin position="530"/>
        <end position="634"/>
    </location>
</feature>
<dbReference type="RefSeq" id="XP_008028575.1">
    <property type="nucleotide sequence ID" value="XM_008030384.1"/>
</dbReference>
<evidence type="ECO:0000259" key="7">
    <source>
        <dbReference type="Pfam" id="PF17682"/>
    </source>
</evidence>
<keyword evidence="2" id="KW-0238">DNA-binding</keyword>
<dbReference type="STRING" id="671987.R0K3S6"/>
<feature type="domain" description="Transcription factor IIIC subunit 5 HTH" evidence="6">
    <location>
        <begin position="221"/>
        <end position="364"/>
    </location>
</feature>
<dbReference type="GO" id="GO:0005634">
    <property type="term" value="C:nucleus"/>
    <property type="evidence" value="ECO:0007669"/>
    <property type="project" value="UniProtKB-SubCell"/>
</dbReference>
<evidence type="ECO:0000256" key="4">
    <source>
        <dbReference type="ARBA" id="ARBA00023242"/>
    </source>
</evidence>
<dbReference type="Gene3D" id="3.30.200.160">
    <property type="entry name" value="TFIIIC, subcomplex tauA, subunit Sfc1, barrel domain"/>
    <property type="match status" value="1"/>
</dbReference>
<keyword evidence="4" id="KW-0539">Nucleus</keyword>
<name>R0K3S6_EXST2</name>
<organism evidence="8 9">
    <name type="scientific">Exserohilum turcicum (strain 28A)</name>
    <name type="common">Northern leaf blight fungus</name>
    <name type="synonym">Setosphaeria turcica</name>
    <dbReference type="NCBI Taxonomy" id="671987"/>
    <lineage>
        <taxon>Eukaryota</taxon>
        <taxon>Fungi</taxon>
        <taxon>Dikarya</taxon>
        <taxon>Ascomycota</taxon>
        <taxon>Pezizomycotina</taxon>
        <taxon>Dothideomycetes</taxon>
        <taxon>Pleosporomycetidae</taxon>
        <taxon>Pleosporales</taxon>
        <taxon>Pleosporineae</taxon>
        <taxon>Pleosporaceae</taxon>
        <taxon>Exserohilum</taxon>
    </lineage>
</organism>
<dbReference type="GO" id="GO:0000127">
    <property type="term" value="C:transcription factor TFIIIC complex"/>
    <property type="evidence" value="ECO:0007669"/>
    <property type="project" value="InterPro"/>
</dbReference>
<dbReference type="GO" id="GO:0001002">
    <property type="term" value="F:RNA polymerase III type 1 promoter sequence-specific DNA binding"/>
    <property type="evidence" value="ECO:0007669"/>
    <property type="project" value="TreeGrafter"/>
</dbReference>
<feature type="compositionally biased region" description="Acidic residues" evidence="5">
    <location>
        <begin position="542"/>
        <end position="556"/>
    </location>
</feature>
<keyword evidence="9" id="KW-1185">Reference proteome</keyword>
<protein>
    <submittedName>
        <fullName evidence="8">Uncharacterized protein</fullName>
    </submittedName>
</protein>
<dbReference type="InterPro" id="IPR041499">
    <property type="entry name" value="Tfc1/Sfc1_N"/>
</dbReference>
<dbReference type="PANTHER" id="PTHR13230">
    <property type="entry name" value="GENERAL TRANSCRIPTION FACTOR IIIC, POLYPEPTIDE 5"/>
    <property type="match status" value="1"/>
</dbReference>
<dbReference type="InterPro" id="IPR042536">
    <property type="entry name" value="TFIIIC_tauA_Sfc1"/>
</dbReference>
<evidence type="ECO:0000313" key="9">
    <source>
        <dbReference type="Proteomes" id="UP000016935"/>
    </source>
</evidence>
<dbReference type="OrthoDB" id="5598268at2759"/>
<feature type="domain" description="Transcription factor IIIC subunit Tfc1/Sfc1 triple barrel" evidence="7">
    <location>
        <begin position="25"/>
        <end position="179"/>
    </location>
</feature>
<dbReference type="Proteomes" id="UP000016935">
    <property type="component" value="Unassembled WGS sequence"/>
</dbReference>
<dbReference type="InterPro" id="IPR019136">
    <property type="entry name" value="TF_IIIC_su-5_HTH"/>
</dbReference>
<evidence type="ECO:0000256" key="2">
    <source>
        <dbReference type="ARBA" id="ARBA00023125"/>
    </source>
</evidence>
<dbReference type="Pfam" id="PF17682">
    <property type="entry name" value="Tau95_N"/>
    <property type="match status" value="1"/>
</dbReference>
<evidence type="ECO:0000259" key="6">
    <source>
        <dbReference type="Pfam" id="PF09734"/>
    </source>
</evidence>
<evidence type="ECO:0000256" key="3">
    <source>
        <dbReference type="ARBA" id="ARBA00023163"/>
    </source>
</evidence>
<reference evidence="8 9" key="2">
    <citation type="journal article" date="2013" name="PLoS Genet.">
        <title>Comparative genome structure, secondary metabolite, and effector coding capacity across Cochliobolus pathogens.</title>
        <authorList>
            <person name="Condon B.J."/>
            <person name="Leng Y."/>
            <person name="Wu D."/>
            <person name="Bushley K.E."/>
            <person name="Ohm R.A."/>
            <person name="Otillar R."/>
            <person name="Martin J."/>
            <person name="Schackwitz W."/>
            <person name="Grimwood J."/>
            <person name="MohdZainudin N."/>
            <person name="Xue C."/>
            <person name="Wang R."/>
            <person name="Manning V.A."/>
            <person name="Dhillon B."/>
            <person name="Tu Z.J."/>
            <person name="Steffenson B.J."/>
            <person name="Salamov A."/>
            <person name="Sun H."/>
            <person name="Lowry S."/>
            <person name="LaButti K."/>
            <person name="Han J."/>
            <person name="Copeland A."/>
            <person name="Lindquist E."/>
            <person name="Barry K."/>
            <person name="Schmutz J."/>
            <person name="Baker S.E."/>
            <person name="Ciuffetti L.M."/>
            <person name="Grigoriev I.V."/>
            <person name="Zhong S."/>
            <person name="Turgeon B.G."/>
        </authorList>
    </citation>
    <scope>NUCLEOTIDE SEQUENCE [LARGE SCALE GENOMIC DNA]</scope>
    <source>
        <strain evidence="9">28A</strain>
    </source>
</reference>
<evidence type="ECO:0000256" key="1">
    <source>
        <dbReference type="ARBA" id="ARBA00004123"/>
    </source>
</evidence>
<dbReference type="InterPro" id="IPR040454">
    <property type="entry name" value="TF_IIIC_Tfc1/Sfc1"/>
</dbReference>
<dbReference type="PANTHER" id="PTHR13230:SF5">
    <property type="entry name" value="GENERAL TRANSCRIPTION FACTOR 3C POLYPEPTIDE 5"/>
    <property type="match status" value="1"/>
</dbReference>
<dbReference type="GO" id="GO:0001003">
    <property type="term" value="F:RNA polymerase III type 2 promoter sequence-specific DNA binding"/>
    <property type="evidence" value="ECO:0007669"/>
    <property type="project" value="TreeGrafter"/>
</dbReference>
<dbReference type="EMBL" id="KB908814">
    <property type="protein sequence ID" value="EOA84219.1"/>
    <property type="molecule type" value="Genomic_DNA"/>
</dbReference>
<dbReference type="Pfam" id="PF09734">
    <property type="entry name" value="Tau95"/>
    <property type="match status" value="1"/>
</dbReference>
<evidence type="ECO:0000313" key="8">
    <source>
        <dbReference type="EMBL" id="EOA84219.1"/>
    </source>
</evidence>
<keyword evidence="3" id="KW-0804">Transcription</keyword>
<dbReference type="HOGENOM" id="CLU_016809_3_1_1"/>
<evidence type="ECO:0000256" key="5">
    <source>
        <dbReference type="SAM" id="MobiDB-lite"/>
    </source>
</evidence>
<feature type="compositionally biased region" description="Acidic residues" evidence="5">
    <location>
        <begin position="569"/>
        <end position="611"/>
    </location>
</feature>
<reference evidence="8 9" key="1">
    <citation type="journal article" date="2012" name="PLoS Pathog.">
        <title>Diverse lifestyles and strategies of plant pathogenesis encoded in the genomes of eighteen Dothideomycetes fungi.</title>
        <authorList>
            <person name="Ohm R.A."/>
            <person name="Feau N."/>
            <person name="Henrissat B."/>
            <person name="Schoch C.L."/>
            <person name="Horwitz B.A."/>
            <person name="Barry K.W."/>
            <person name="Condon B.J."/>
            <person name="Copeland A.C."/>
            <person name="Dhillon B."/>
            <person name="Glaser F."/>
            <person name="Hesse C.N."/>
            <person name="Kosti I."/>
            <person name="LaButti K."/>
            <person name="Lindquist E.A."/>
            <person name="Lucas S."/>
            <person name="Salamov A.A."/>
            <person name="Bradshaw R.E."/>
            <person name="Ciuffetti L."/>
            <person name="Hamelin R.C."/>
            <person name="Kema G.H.J."/>
            <person name="Lawrence C."/>
            <person name="Scott J.A."/>
            <person name="Spatafora J.W."/>
            <person name="Turgeon B.G."/>
            <person name="de Wit P.J.G.M."/>
            <person name="Zhong S."/>
            <person name="Goodwin S.B."/>
            <person name="Grigoriev I.V."/>
        </authorList>
    </citation>
    <scope>NUCLEOTIDE SEQUENCE [LARGE SCALE GENOMIC DNA]</scope>
    <source>
        <strain evidence="9">28A</strain>
    </source>
</reference>
<gene>
    <name evidence="8" type="ORF">SETTUDRAFT_164446</name>
</gene>
<dbReference type="eggNOG" id="KOG2473">
    <property type="taxonomic scope" value="Eukaryota"/>
</dbReference>
<comment type="subcellular location">
    <subcellularLocation>
        <location evidence="1">Nucleus</location>
    </subcellularLocation>
</comment>
<accession>R0K3S6</accession>
<feature type="compositionally biased region" description="Basic and acidic residues" evidence="5">
    <location>
        <begin position="530"/>
        <end position="541"/>
    </location>
</feature>
<proteinExistence type="predicted"/>
<sequence>MAVATPARETQRAPWLAIPSRAISVVEHPAIVRNVDKGIASLGGPVKLSKGLRSKLETTVNADGDDELKKLISVSLRPDDPFAKRLLSTPVRTNNVLLKVTVPKRTGRKRRRGSSGPFLPFLPPHAIAPSSNALCDAHAYVDAPTIYRSLQDNASTYKVTLAGVVDETHRFRNMPDLQYAASHNHTMLGLRNHILPRQYDQLKKYHINTAAGADLTKSVGPSAEFLQMPIAFNYRFQQNSNVKYTDQGVVNIQRSLAYNTYTIVKPTDEHVPTGPRPGLPAERDLSPYMQSLIANIRALLLQRPIVTRQLLYNRLGWDKRTKLRQAAIYCGFFFESGPWREALVRWGVDPRKDPEYRKYQTVSFLSYIKSGTSKHRAVFDQHVMKLAKMSPEELESEHTFDGVHVSQTGNLFQFCDITDPLISKILATKDIRTTCAPTFQGWYHVGTWAKATVILKDKMNAIIGGEKPDDSIYQRIIEWPELWDDKEMAAQYKAEIDDRQIRHEKRREHQVMHNVRWAARNPRYAFEKMETEHDQHGHPGEGEEPEEVDVPEDMTEDPVVADTVLNADIEADDNDAGEDGEGDDDGEDEDEMQDDEQDDDSYGSSEGENDSDSPVMSVRAVSEGPAPFGGYYRV</sequence>
<dbReference type="AlphaFoldDB" id="R0K3S6"/>